<evidence type="ECO:0000313" key="2">
    <source>
        <dbReference type="EMBL" id="ALO16652.1"/>
    </source>
</evidence>
<proteinExistence type="predicted"/>
<dbReference type="InterPro" id="IPR049516">
    <property type="entry name" value="FAD-depend_C"/>
</dbReference>
<keyword evidence="3" id="KW-1185">Reference proteome</keyword>
<dbReference type="AlphaFoldDB" id="A0A0S2I3V2"/>
<sequence>MAHQIQLTLTPEEAANSEIYIPKFAKKAGINVDDIVKFQITSKSIDARKPPVKVNMNAKLYTDIKDHDYIIEPFAAKDVSKASEAIIVGAGPAGLFAALTFIEQGIKPVIIERGKRVGERKRDVAAISTKHYVDPDSNYAFGEGGAGTFSDGKLYTRSKKRGDIRRIYELLYLHGAQEEILYESQPHIGSDVLAQVVVNIRQTILDAGGTILFQQRVTDLITEGEQVTGVKLSDGRTMAAAAVVLATGHSARDVYEMLQKRGVMLEAKGFALGVRLEHPQELINQIQYHSNEPDPHLPPASYKLVKQVDDRGVYSFCMCPGGFIVPAATANDQLVVNGMSPSKRNGTYANSGMVVELRTEDIPNAEEDPLAGIRYQEQLEKMAFMNGGQGQVAPAQGMADFVNNRVSADMPENSYFPGLISSPMHFWLPEHVSSRLKIAFKAFGKKMRGFLTNDALVIGLESRTSSPVRIYRDKEALTSFPYDGLYPTGEGAGYAGGIVSSGLDGVRVARKIAETM</sequence>
<dbReference type="PANTHER" id="PTHR42842:SF3">
    <property type="entry name" value="FAD_NAD(P)-BINDING OXIDOREDUCTASE FAMILY PROTEIN"/>
    <property type="match status" value="1"/>
</dbReference>
<organism evidence="2 3">
    <name type="scientific">Salinivirga cyanobacteriivorans</name>
    <dbReference type="NCBI Taxonomy" id="1307839"/>
    <lineage>
        <taxon>Bacteria</taxon>
        <taxon>Pseudomonadati</taxon>
        <taxon>Bacteroidota</taxon>
        <taxon>Bacteroidia</taxon>
        <taxon>Bacteroidales</taxon>
        <taxon>Salinivirgaceae</taxon>
        <taxon>Salinivirga</taxon>
    </lineage>
</organism>
<name>A0A0S2I3V2_9BACT</name>
<dbReference type="InterPro" id="IPR028348">
    <property type="entry name" value="FAD-binding_protein"/>
</dbReference>
<feature type="domain" description="FAD-dependent protein C-terminal" evidence="1">
    <location>
        <begin position="270"/>
        <end position="464"/>
    </location>
</feature>
<evidence type="ECO:0000313" key="3">
    <source>
        <dbReference type="Proteomes" id="UP000064893"/>
    </source>
</evidence>
<gene>
    <name evidence="2" type="ORF">L21SP5_03032</name>
</gene>
<dbReference type="Pfam" id="PF12831">
    <property type="entry name" value="FAD_oxidored"/>
    <property type="match status" value="1"/>
</dbReference>
<reference evidence="2 3" key="1">
    <citation type="submission" date="2015-11" db="EMBL/GenBank/DDBJ databases">
        <title>Description and complete genome sequence of a novel strain predominating in hypersaline microbial mats and representing a new family of the Bacteriodetes phylum.</title>
        <authorList>
            <person name="Spring S."/>
            <person name="Bunk B."/>
            <person name="Sproer C."/>
            <person name="Klenk H.-P."/>
        </authorList>
    </citation>
    <scope>NUCLEOTIDE SEQUENCE [LARGE SCALE GENOMIC DNA]</scope>
    <source>
        <strain evidence="2 3">L21-Spi-D4</strain>
    </source>
</reference>
<dbReference type="RefSeq" id="WP_057954007.1">
    <property type="nucleotide sequence ID" value="NZ_CP013118.1"/>
</dbReference>
<dbReference type="PIRSF" id="PIRSF038984">
    <property type="entry name" value="FAD_binding_protein"/>
    <property type="match status" value="1"/>
</dbReference>
<dbReference type="SUPFAM" id="SSF51905">
    <property type="entry name" value="FAD/NAD(P)-binding domain"/>
    <property type="match status" value="1"/>
</dbReference>
<dbReference type="KEGG" id="blq:L21SP5_03032"/>
<dbReference type="OrthoDB" id="9772594at2"/>
<dbReference type="Proteomes" id="UP000064893">
    <property type="component" value="Chromosome"/>
</dbReference>
<dbReference type="PATRIC" id="fig|1307839.3.peg.3194"/>
<dbReference type="PANTHER" id="PTHR42842">
    <property type="entry name" value="FAD/NAD(P)-BINDING OXIDOREDUCTASE"/>
    <property type="match status" value="1"/>
</dbReference>
<accession>A0A0S2I3V2</accession>
<dbReference type="PRINTS" id="PR00411">
    <property type="entry name" value="PNDRDTASEI"/>
</dbReference>
<evidence type="ECO:0000259" key="1">
    <source>
        <dbReference type="Pfam" id="PF21688"/>
    </source>
</evidence>
<dbReference type="Pfam" id="PF21688">
    <property type="entry name" value="FAD-depend_C"/>
    <property type="match status" value="1"/>
</dbReference>
<dbReference type="InterPro" id="IPR036188">
    <property type="entry name" value="FAD/NAD-bd_sf"/>
</dbReference>
<protein>
    <submittedName>
        <fullName evidence="2">Ribulose-1,5-biphosphate synthetase</fullName>
    </submittedName>
</protein>
<dbReference type="Gene3D" id="3.50.50.60">
    <property type="entry name" value="FAD/NAD(P)-binding domain"/>
    <property type="match status" value="2"/>
</dbReference>
<dbReference type="EMBL" id="CP013118">
    <property type="protein sequence ID" value="ALO16652.1"/>
    <property type="molecule type" value="Genomic_DNA"/>
</dbReference>
<dbReference type="STRING" id="1307839.L21SP5_03032"/>